<evidence type="ECO:0000313" key="1">
    <source>
        <dbReference type="EMBL" id="EAR29024.1"/>
    </source>
</evidence>
<dbReference type="Proteomes" id="UP000006201">
    <property type="component" value="Unassembled WGS sequence"/>
</dbReference>
<dbReference type="RefSeq" id="WP_009838285.1">
    <property type="nucleotide sequence ID" value="NZ_AAOH01000003.1"/>
</dbReference>
<dbReference type="EMBL" id="AAOH01000003">
    <property type="protein sequence ID" value="EAR29024.1"/>
    <property type="molecule type" value="Genomic_DNA"/>
</dbReference>
<sequence>MLKLTHILAVISIIAAHYSSFIDGDQTIKFDFLSISKQQVNAPKPQTQTLTLVKAADEVQS</sequence>
<reference evidence="1 2" key="1">
    <citation type="submission" date="2006-02" db="EMBL/GenBank/DDBJ databases">
        <authorList>
            <person name="Moran M.A."/>
            <person name="Kjelleberg S."/>
            <person name="Egan S."/>
            <person name="Saunders N."/>
            <person name="Thomas T."/>
            <person name="Ferriera S."/>
            <person name="Johnson J."/>
            <person name="Kravitz S."/>
            <person name="Halpern A."/>
            <person name="Remington K."/>
            <person name="Beeson K."/>
            <person name="Tran B."/>
            <person name="Rogers Y.-H."/>
            <person name="Friedman R."/>
            <person name="Venter J.C."/>
        </authorList>
    </citation>
    <scope>NUCLEOTIDE SEQUENCE [LARGE SCALE GENOMIC DNA]</scope>
    <source>
        <strain evidence="1 2">D2</strain>
    </source>
</reference>
<keyword evidence="2" id="KW-1185">Reference proteome</keyword>
<protein>
    <submittedName>
        <fullName evidence="1">Uncharacterized protein</fullName>
    </submittedName>
</protein>
<dbReference type="AlphaFoldDB" id="A4C8V9"/>
<dbReference type="HOGENOM" id="CLU_2919350_0_0_6"/>
<evidence type="ECO:0000313" key="2">
    <source>
        <dbReference type="Proteomes" id="UP000006201"/>
    </source>
</evidence>
<comment type="caution">
    <text evidence="1">The sequence shown here is derived from an EMBL/GenBank/DDBJ whole genome shotgun (WGS) entry which is preliminary data.</text>
</comment>
<dbReference type="STRING" id="87626.PTD2_08269"/>
<proteinExistence type="predicted"/>
<accession>A4C8V9</accession>
<gene>
    <name evidence="1" type="ORF">PTD2_08269</name>
</gene>
<name>A4C8V9_9GAMM</name>
<organism evidence="1 2">
    <name type="scientific">Pseudoalteromonas tunicata D2</name>
    <dbReference type="NCBI Taxonomy" id="87626"/>
    <lineage>
        <taxon>Bacteria</taxon>
        <taxon>Pseudomonadati</taxon>
        <taxon>Pseudomonadota</taxon>
        <taxon>Gammaproteobacteria</taxon>
        <taxon>Alteromonadales</taxon>
        <taxon>Pseudoalteromonadaceae</taxon>
        <taxon>Pseudoalteromonas</taxon>
    </lineage>
</organism>